<keyword evidence="4" id="KW-0732">Signal</keyword>
<evidence type="ECO:0000256" key="1">
    <source>
        <dbReference type="ARBA" id="ARBA00023295"/>
    </source>
</evidence>
<dbReference type="EMBL" id="BAABGU010000027">
    <property type="protein sequence ID" value="GAA4575531.1"/>
    <property type="molecule type" value="Genomic_DNA"/>
</dbReference>
<dbReference type="Gene3D" id="2.60.40.10">
    <property type="entry name" value="Immunoglobulins"/>
    <property type="match status" value="1"/>
</dbReference>
<comment type="caution">
    <text evidence="6">The sequence shown here is derived from an EMBL/GenBank/DDBJ whole genome shotgun (WGS) entry which is preliminary data.</text>
</comment>
<evidence type="ECO:0000256" key="3">
    <source>
        <dbReference type="SAM" id="MobiDB-lite"/>
    </source>
</evidence>
<feature type="signal peptide" evidence="4">
    <location>
        <begin position="1"/>
        <end position="26"/>
    </location>
</feature>
<feature type="region of interest" description="Disordered" evidence="3">
    <location>
        <begin position="47"/>
        <end position="67"/>
    </location>
</feature>
<dbReference type="Gene3D" id="2.60.120.260">
    <property type="entry name" value="Galactose-binding domain-like"/>
    <property type="match status" value="1"/>
</dbReference>
<keyword evidence="2" id="KW-0624">Polysaccharide degradation</keyword>
<keyword evidence="2" id="KW-0119">Carbohydrate metabolism</keyword>
<name>A0ABP8SWR7_9ACTN</name>
<dbReference type="InterPro" id="IPR003961">
    <property type="entry name" value="FN3_dom"/>
</dbReference>
<dbReference type="RefSeq" id="WP_346122542.1">
    <property type="nucleotide sequence ID" value="NZ_BAABGU010000027.1"/>
</dbReference>
<sequence>MWRYRTSFVVLLLVGALLGVPARADAALAPPPNDAFADAQAVTGTSGSVDGNIAGATTEPGEPGGDTAQPSIWYRWTAPQSGLYRFDATTGVFKPGMAIYTGTSLSTLQRPATDWCPPTAYDGAVHVLPATAGTSYVISLTGYSASVAPGATTLRWAPHARPANDAFAAATVVTTLEPALTGDNCAATAESGEPLDEYTSRRTVWFSWTPAVTVQEAVRDVPQHLIVTVYTGSSPGALTRVARSASVHGEYGTEFTAQAGTTYRIQVDSQGNPPFGVVGPQPPFHVSMIKLPHCNDAFSCATGLTSGVPLPLSGSELTDNIGATAEAGEPAHAGSTASHSLWWQLTPPVGATVTVSTAGSGIDTVLAVYTGTTVDALTGVVADDDSAGTGASRVSFPGAGGRTYFVAVDGRSGASGQVKITWQLDIPAPPNDMFAAATVISGAQGSSKSYTWSASKEAGEPAHEGVPGGRSVWWRYRASTAGRLHLVSSGDYTTLSVYRGSTVAALTRVTGARQAGLAPIVLDVDLVAGETYSMAVDVTDLVHGPDLAELTWTLFPPRPPNDYVANATLISGSSGTVDGHDVGATTSEVDEPLDSSVFYRWTAPSSGLYVFDTITSDFDTQLWIYRGWGTSLAPLPRVTVNDNAVTLRDDPDDFRGVVGADHTSAAGFTAVAGQVYTILMAGPATMQGRFRLRWAPATSWRPPNDAFAAAQALTGGSGSVSGRLSDSTVEAGEPGEAYGSIWYTWTAPASGPVRFWTGADPARHPLLSVYTGSTLSALTLLGENGYGIATPGSRLDLTVTAGTTYRIRLAAWDGSSVQWPGTATLRWGPPPPAPANDAFAAATAISGATGSVDGNSEWATREPDEPTGNGWPVASVWYRWTAPSSGSVSFWVTDGDLYPMVDVYTGSAVNALTGAEQVSPGDEQVHPGARVTVRVTAGTTYAIQVQGSDYVNSPFRMRWSMLRPPHDDLASAVPLSGREGVSPAGDWSATTLRATAETAEPRHDPDRAPAATVWFRWTAPASGPVTFEVGEANTTNMFAVYTGTGYGSLTQLARTGWETWHDVRFDAVGGTTYLIVADGGPYGGGALRLRWSQYTDPTRPSGTLVIDGGASATAQRLVTLTLNATDNARVTGVRVSNSPAVDAWSDPSGNGGTQSVLRNAEDLDGNPTAITWSLTDLYRGGSNDDGAKTVYAQWRDEQGNWSPVASDTIVANLSAVGDTLPPTGSVTINSGTSYTTSASVSLSMPASDTGTGVSQVRIANRSDTSGGVLTYGAVREWTATPQSWSLADPAYGGSTANGTRTVYVQFRDGAGNWSPVYSDTIVLDTVAPAVTAPVAVPATASQVTSSVPTRVTWSATDATSGVAAYQLQQSQDGGAWTAITLPTALTTTVVRPLAPGHTYRFRARSSDHAGLWSGWQYGPVLTPALNQETSTSLTWSGTWTRAALTGASGGYVRYSTQAGARATFTASTRAVGWVAARGPSRGKATVYVDGTAVATVDLYAATVQPATVVYAYSLAATGTHTVVISVAGTSGRPRVDVDAIVSLR</sequence>
<dbReference type="InterPro" id="IPR036116">
    <property type="entry name" value="FN3_sf"/>
</dbReference>
<evidence type="ECO:0000259" key="5">
    <source>
        <dbReference type="PROSITE" id="PS50853"/>
    </source>
</evidence>
<evidence type="ECO:0000313" key="6">
    <source>
        <dbReference type="EMBL" id="GAA4575531.1"/>
    </source>
</evidence>
<gene>
    <name evidence="6" type="ORF">GCM10023176_45010</name>
</gene>
<keyword evidence="1" id="KW-0326">Glycosidase</keyword>
<proteinExistence type="predicted"/>
<organism evidence="6 7">
    <name type="scientific">Micromonospora coerulea</name>
    <dbReference type="NCBI Taxonomy" id="47856"/>
    <lineage>
        <taxon>Bacteria</taxon>
        <taxon>Bacillati</taxon>
        <taxon>Actinomycetota</taxon>
        <taxon>Actinomycetes</taxon>
        <taxon>Micromonosporales</taxon>
        <taxon>Micromonosporaceae</taxon>
        <taxon>Micromonospora</taxon>
    </lineage>
</organism>
<feature type="domain" description="Fibronectin type-III" evidence="5">
    <location>
        <begin position="1332"/>
        <end position="1425"/>
    </location>
</feature>
<dbReference type="PROSITE" id="PS50853">
    <property type="entry name" value="FN3"/>
    <property type="match status" value="1"/>
</dbReference>
<dbReference type="InterPro" id="IPR013783">
    <property type="entry name" value="Ig-like_fold"/>
</dbReference>
<evidence type="ECO:0000256" key="4">
    <source>
        <dbReference type="SAM" id="SignalP"/>
    </source>
</evidence>
<dbReference type="SUPFAM" id="SSF49265">
    <property type="entry name" value="Fibronectin type III"/>
    <property type="match status" value="1"/>
</dbReference>
<evidence type="ECO:0000313" key="7">
    <source>
        <dbReference type="Proteomes" id="UP001500307"/>
    </source>
</evidence>
<feature type="chain" id="PRO_5047477194" description="Fibronectin type-III domain-containing protein" evidence="4">
    <location>
        <begin position="27"/>
        <end position="1544"/>
    </location>
</feature>
<dbReference type="Proteomes" id="UP001500307">
    <property type="component" value="Unassembled WGS sequence"/>
</dbReference>
<protein>
    <recommendedName>
        <fullName evidence="5">Fibronectin type-III domain-containing protein</fullName>
    </recommendedName>
</protein>
<evidence type="ECO:0000256" key="2">
    <source>
        <dbReference type="ARBA" id="ARBA00023326"/>
    </source>
</evidence>
<dbReference type="Gene3D" id="2.60.120.380">
    <property type="match status" value="1"/>
</dbReference>
<keyword evidence="7" id="KW-1185">Reference proteome</keyword>
<accession>A0ABP8SWR7</accession>
<keyword evidence="1" id="KW-0378">Hydrolase</keyword>
<reference evidence="7" key="1">
    <citation type="journal article" date="2019" name="Int. J. Syst. Evol. Microbiol.">
        <title>The Global Catalogue of Microorganisms (GCM) 10K type strain sequencing project: providing services to taxonomists for standard genome sequencing and annotation.</title>
        <authorList>
            <consortium name="The Broad Institute Genomics Platform"/>
            <consortium name="The Broad Institute Genome Sequencing Center for Infectious Disease"/>
            <person name="Wu L."/>
            <person name="Ma J."/>
        </authorList>
    </citation>
    <scope>NUCLEOTIDE SEQUENCE [LARGE SCALE GENOMIC DNA]</scope>
    <source>
        <strain evidence="7">JCM 3175</strain>
    </source>
</reference>